<dbReference type="PANTHER" id="PTHR43108:SF6">
    <property type="entry name" value="N-SULPHOGLUCOSAMINE SULPHOHYDROLASE"/>
    <property type="match status" value="1"/>
</dbReference>
<organism evidence="9 10">
    <name type="scientific">Erinaceus europaeus</name>
    <name type="common">Western European hedgehog</name>
    <dbReference type="NCBI Taxonomy" id="9365"/>
    <lineage>
        <taxon>Eukaryota</taxon>
        <taxon>Metazoa</taxon>
        <taxon>Chordata</taxon>
        <taxon>Craniata</taxon>
        <taxon>Vertebrata</taxon>
        <taxon>Euteleostomi</taxon>
        <taxon>Mammalia</taxon>
        <taxon>Eutheria</taxon>
        <taxon>Laurasiatheria</taxon>
        <taxon>Eulipotyphla</taxon>
        <taxon>Erinaceidae</taxon>
        <taxon>Erinaceinae</taxon>
        <taxon>Erinaceus</taxon>
    </lineage>
</organism>
<dbReference type="PROSITE" id="PS00523">
    <property type="entry name" value="SULFATASE_1"/>
    <property type="match status" value="1"/>
</dbReference>
<dbReference type="InterPro" id="IPR024607">
    <property type="entry name" value="Sulfatase_CS"/>
</dbReference>
<dbReference type="GeneID" id="103128137"/>
<dbReference type="RefSeq" id="XP_060027830.1">
    <property type="nucleotide sequence ID" value="XM_060171847.1"/>
</dbReference>
<keyword evidence="9" id="KW-1185">Reference proteome</keyword>
<evidence type="ECO:0000256" key="1">
    <source>
        <dbReference type="ARBA" id="ARBA00001913"/>
    </source>
</evidence>
<accession>A0ABM3VU27</accession>
<dbReference type="InterPro" id="IPR000917">
    <property type="entry name" value="Sulfatase_N"/>
</dbReference>
<dbReference type="Pfam" id="PF16347">
    <property type="entry name" value="SGSH_C"/>
    <property type="match status" value="1"/>
</dbReference>
<dbReference type="Proteomes" id="UP001652624">
    <property type="component" value="Chromosome 14"/>
</dbReference>
<keyword evidence="5" id="KW-0325">Glycoprotein</keyword>
<dbReference type="Pfam" id="PF00884">
    <property type="entry name" value="Sulfatase"/>
    <property type="match status" value="1"/>
</dbReference>
<dbReference type="PANTHER" id="PTHR43108">
    <property type="entry name" value="N-ACETYLGLUCOSAMINE-6-SULFATASE FAMILY MEMBER"/>
    <property type="match status" value="1"/>
</dbReference>
<evidence type="ECO:0000313" key="10">
    <source>
        <dbReference type="RefSeq" id="XP_060027830.1"/>
    </source>
</evidence>
<feature type="signal peptide" evidence="6">
    <location>
        <begin position="1"/>
        <end position="20"/>
    </location>
</feature>
<comment type="cofactor">
    <cofactor evidence="1">
        <name>Ca(2+)</name>
        <dbReference type="ChEBI" id="CHEBI:29108"/>
    </cofactor>
</comment>
<evidence type="ECO:0000256" key="6">
    <source>
        <dbReference type="SAM" id="SignalP"/>
    </source>
</evidence>
<evidence type="ECO:0000313" key="9">
    <source>
        <dbReference type="Proteomes" id="UP001652624"/>
    </source>
</evidence>
<reference evidence="10" key="1">
    <citation type="submission" date="2025-08" db="UniProtKB">
        <authorList>
            <consortium name="RefSeq"/>
        </authorList>
    </citation>
    <scope>IDENTIFICATION</scope>
</reference>
<dbReference type="InterPro" id="IPR017850">
    <property type="entry name" value="Alkaline_phosphatase_core_sf"/>
</dbReference>
<feature type="domain" description="N-sulphoglucosamine sulphohydrolase C-terminal" evidence="8">
    <location>
        <begin position="358"/>
        <end position="411"/>
    </location>
</feature>
<dbReference type="InterPro" id="IPR032506">
    <property type="entry name" value="SGSH_C"/>
</dbReference>
<evidence type="ECO:0000259" key="8">
    <source>
        <dbReference type="Pfam" id="PF16347"/>
    </source>
</evidence>
<dbReference type="Gene3D" id="3.40.720.10">
    <property type="entry name" value="Alkaline Phosphatase, subunit A"/>
    <property type="match status" value="2"/>
</dbReference>
<evidence type="ECO:0000259" key="7">
    <source>
        <dbReference type="Pfam" id="PF00884"/>
    </source>
</evidence>
<keyword evidence="3 6" id="KW-0732">Signal</keyword>
<evidence type="ECO:0000256" key="3">
    <source>
        <dbReference type="ARBA" id="ARBA00022729"/>
    </source>
</evidence>
<evidence type="ECO:0000256" key="2">
    <source>
        <dbReference type="ARBA" id="ARBA00008779"/>
    </source>
</evidence>
<dbReference type="SUPFAM" id="SSF53649">
    <property type="entry name" value="Alkaline phosphatase-like"/>
    <property type="match status" value="1"/>
</dbReference>
<proteinExistence type="inferred from homology"/>
<gene>
    <name evidence="10" type="primary">SGSH</name>
</gene>
<feature type="domain" description="Sulfatase N-terminal" evidence="7">
    <location>
        <begin position="26"/>
        <end position="206"/>
    </location>
</feature>
<evidence type="ECO:0000256" key="5">
    <source>
        <dbReference type="ARBA" id="ARBA00023180"/>
    </source>
</evidence>
<evidence type="ECO:0000256" key="4">
    <source>
        <dbReference type="ARBA" id="ARBA00022801"/>
    </source>
</evidence>
<protein>
    <submittedName>
        <fullName evidence="10">N-sulphoglucosamine sulphohydrolase isoform X5</fullName>
    </submittedName>
</protein>
<feature type="chain" id="PRO_5047354442" evidence="6">
    <location>
        <begin position="21"/>
        <end position="442"/>
    </location>
</feature>
<keyword evidence="4" id="KW-0378">Hydrolase</keyword>
<name>A0ABM3VU27_ERIEU</name>
<sequence length="442" mass="50223">MLRPGLLCCALLLRLGLCRGHWARPRNVLLLLADDGGFESGTYNNSAIQTPHMDALARRSLTFRNAFTSVSSCSPSRASLLTGLPQHQNGMYGLHQDVHHFNSFDGVQSLPLLLSQAGIRTVLLSAGIIGKKHVGPEAVYPFDFAHTEENDSVLQVGRNITRMKLLVRKFLQMQDDRSFFLYMAFHDPHRCGHSQPQYGPFCEKFGNGEPGMGWIPDWTPQTYHPQDVLRQDQPVLARHRRAPAGVIPGAPAALGPDLTPTILDWLSVPYPSYTIFGKKTVQLTGRSLLPALEAEPPWVTVFSSQSHHEVTMAYPMRSVQHGDFHLVHNLHFKMPFPVDQDFYVSPTFQDLLNRSVAGQPTAWYKDLHCYYYRDRWELYNWRRDPHETHNLAADPSHTQVLELLQAQLAKWQWDTQDPWVCAPDGVLEDKPFPQCRPLHNEL</sequence>
<comment type="similarity">
    <text evidence="2">Belongs to the sulfatase family.</text>
</comment>